<gene>
    <name evidence="1" type="ORF">M5G25_12005</name>
</gene>
<evidence type="ECO:0000313" key="2">
    <source>
        <dbReference type="Proteomes" id="UP001217610"/>
    </source>
</evidence>
<sequence>MADFPLARISNMARKEFAHYEAVSAVVPGEGGYSAAIAVKALGASGAPRFHKVLVEQTFKTAHEADQAAAQHLEQLADVDQDGELSFHGH</sequence>
<dbReference type="Proteomes" id="UP001217610">
    <property type="component" value="Unassembled WGS sequence"/>
</dbReference>
<evidence type="ECO:0000313" key="1">
    <source>
        <dbReference type="EMBL" id="MDD1149016.1"/>
    </source>
</evidence>
<comment type="caution">
    <text evidence="1">The sequence shown here is derived from an EMBL/GenBank/DDBJ whole genome shotgun (WGS) entry which is preliminary data.</text>
</comment>
<name>A0ABT5Q5K7_9PSED</name>
<proteinExistence type="predicted"/>
<organism evidence="1 2">
    <name type="scientific">Pseudomonas idahonensis</name>
    <dbReference type="NCBI Taxonomy" id="2942628"/>
    <lineage>
        <taxon>Bacteria</taxon>
        <taxon>Pseudomonadati</taxon>
        <taxon>Pseudomonadota</taxon>
        <taxon>Gammaproteobacteria</taxon>
        <taxon>Pseudomonadales</taxon>
        <taxon>Pseudomonadaceae</taxon>
        <taxon>Pseudomonas</taxon>
    </lineage>
</organism>
<reference evidence="1 2" key="1">
    <citation type="submission" date="2022-05" db="EMBL/GenBank/DDBJ databases">
        <title>Novel Pseudomonas spp. Isolated from a Rainbow Trout Aquaculture Facility.</title>
        <authorList>
            <person name="Testerman T."/>
            <person name="Graf J."/>
        </authorList>
    </citation>
    <scope>NUCLEOTIDE SEQUENCE [LARGE SCALE GENOMIC DNA]</scope>
    <source>
        <strain evidence="1 2">ID357</strain>
    </source>
</reference>
<protein>
    <submittedName>
        <fullName evidence="1">Uncharacterized protein</fullName>
    </submittedName>
</protein>
<accession>A0ABT5Q5K7</accession>
<keyword evidence="2" id="KW-1185">Reference proteome</keyword>
<dbReference type="EMBL" id="JAMDGR010000006">
    <property type="protein sequence ID" value="MDD1149016.1"/>
    <property type="molecule type" value="Genomic_DNA"/>
</dbReference>
<dbReference type="RefSeq" id="WP_272753702.1">
    <property type="nucleotide sequence ID" value="NZ_JAMDGR010000006.1"/>
</dbReference>